<feature type="chain" id="PRO_5016988368" description="Peptidase MA-like domain-containing protein" evidence="1">
    <location>
        <begin position="21"/>
        <end position="402"/>
    </location>
</feature>
<name>A0A344UE75_9NEIS</name>
<evidence type="ECO:0000256" key="1">
    <source>
        <dbReference type="SAM" id="SignalP"/>
    </source>
</evidence>
<reference evidence="2 3" key="1">
    <citation type="submission" date="2018-05" db="EMBL/GenBank/DDBJ databases">
        <title>Genome sequencing, assembly and analysis of the novel insecticidal bacterium, Chromobacterium phragmitis.</title>
        <authorList>
            <person name="Sparks M.E."/>
            <person name="Blackburn M.B."/>
            <person name="Gundersen-Rindal D.E."/>
        </authorList>
    </citation>
    <scope>NUCLEOTIDE SEQUENCE [LARGE SCALE GENOMIC DNA]</scope>
    <source>
        <strain evidence="2">IIBBL 274-1</strain>
    </source>
</reference>
<dbReference type="EMBL" id="CP029554">
    <property type="protein sequence ID" value="AXE33573.1"/>
    <property type="molecule type" value="Genomic_DNA"/>
</dbReference>
<evidence type="ECO:0000313" key="3">
    <source>
        <dbReference type="Proteomes" id="UP000252038"/>
    </source>
</evidence>
<keyword evidence="1" id="KW-0732">Signal</keyword>
<dbReference type="RefSeq" id="WP_114072621.1">
    <property type="nucleotide sequence ID" value="NZ_CP029554.1"/>
</dbReference>
<dbReference type="Proteomes" id="UP000252038">
    <property type="component" value="Chromosome"/>
</dbReference>
<dbReference type="Gene3D" id="1.10.390.10">
    <property type="entry name" value="Neutral Protease Domain 2"/>
    <property type="match status" value="1"/>
</dbReference>
<protein>
    <recommendedName>
        <fullName evidence="4">Peptidase MA-like domain-containing protein</fullName>
    </recommendedName>
</protein>
<accession>A0A344UE75</accession>
<evidence type="ECO:0000313" key="2">
    <source>
        <dbReference type="EMBL" id="AXE33573.1"/>
    </source>
</evidence>
<dbReference type="AlphaFoldDB" id="A0A344UE75"/>
<dbReference type="KEGG" id="chrb:DK843_04100"/>
<gene>
    <name evidence="2" type="ORF">DK843_04100</name>
</gene>
<feature type="signal peptide" evidence="1">
    <location>
        <begin position="1"/>
        <end position="20"/>
    </location>
</feature>
<proteinExistence type="predicted"/>
<evidence type="ECO:0008006" key="4">
    <source>
        <dbReference type="Google" id="ProtNLM"/>
    </source>
</evidence>
<dbReference type="InterPro" id="IPR027268">
    <property type="entry name" value="Peptidase_M4/M1_CTD_sf"/>
</dbReference>
<organism evidence="2 3">
    <name type="scientific">Chromobacterium phragmitis</name>
    <dbReference type="NCBI Taxonomy" id="2202141"/>
    <lineage>
        <taxon>Bacteria</taxon>
        <taxon>Pseudomonadati</taxon>
        <taxon>Pseudomonadota</taxon>
        <taxon>Betaproteobacteria</taxon>
        <taxon>Neisseriales</taxon>
        <taxon>Chromobacteriaceae</taxon>
        <taxon>Chromobacterium</taxon>
    </lineage>
</organism>
<sequence>MRLPLIAACLCGPLSHPALAAYTVSLEDSPHPAPRFSLDLPDRHGEFLEAPAGAQIANVRCGHSLLPKQSDGRWRLSQACRQVRWEATLNTPPPEGPDASAQQSLALPGWAVLTSSTVLLRESGKPEGSILAIRVAGKPDTQAYVPATGEAPEFYAIGKGQETIRQVAGWQVRYVADDLTRVAARGLLDHHAEALTALRRVFPPPRPNAPFSGQLLVTLLGRDGASSANGAGGMRSLLVNYPRDTAERDTFLLAILAHEQSHQLLALAGVSMGSAWMSEGLAHYYGLKTMRQSRQPQAEKDKVWQLFVKPERTPAQGLARLERRHREGDKSAYPLFYSQGATFFALLDQALQDASQGRRSLDDFIAQLRAEPDGSLPDSLRAELRAAGGARVDALLARYVDA</sequence>